<organism evidence="1 2">
    <name type="scientific">Macrococcus carouselicus</name>
    <dbReference type="NCBI Taxonomy" id="69969"/>
    <lineage>
        <taxon>Bacteria</taxon>
        <taxon>Bacillati</taxon>
        <taxon>Bacillota</taxon>
        <taxon>Bacilli</taxon>
        <taxon>Bacillales</taxon>
        <taxon>Staphylococcaceae</taxon>
        <taxon>Macrococcus</taxon>
    </lineage>
</organism>
<proteinExistence type="predicted"/>
<reference evidence="1 2" key="1">
    <citation type="submission" date="2019-01" db="EMBL/GenBank/DDBJ databases">
        <title>Draft genome sequences of the type strains of six Macrococcus species.</title>
        <authorList>
            <person name="Mazhar S."/>
            <person name="Altermann E."/>
            <person name="Hill C."/>
            <person name="Mcauliffe O."/>
        </authorList>
    </citation>
    <scope>NUCLEOTIDE SEQUENCE [LARGE SCALE GENOMIC DNA]</scope>
    <source>
        <strain evidence="1 2">ATCC 51828</strain>
    </source>
</reference>
<sequence>MNQDNVEVILTSIDNNEAQSINELELNRDEMGDTLTYIKKNKLAEDILLRKIENTYTMMDVSQAYLTPKGKEQLPDSE</sequence>
<name>A0A9Q8CKI4_9STAP</name>
<keyword evidence="2" id="KW-1185">Reference proteome</keyword>
<dbReference type="EMBL" id="SCWD01000004">
    <property type="protein sequence ID" value="TDM00717.1"/>
    <property type="molecule type" value="Genomic_DNA"/>
</dbReference>
<evidence type="ECO:0000313" key="1">
    <source>
        <dbReference type="EMBL" id="TDM00717.1"/>
    </source>
</evidence>
<dbReference type="Proteomes" id="UP000295280">
    <property type="component" value="Unassembled WGS sequence"/>
</dbReference>
<gene>
    <name evidence="1" type="ORF">ERX40_09250</name>
</gene>
<dbReference type="AlphaFoldDB" id="A0A9Q8CKI4"/>
<protein>
    <submittedName>
        <fullName evidence="1">Uncharacterized protein</fullName>
    </submittedName>
</protein>
<dbReference type="OrthoDB" id="2418306at2"/>
<dbReference type="RefSeq" id="WP_133418213.1">
    <property type="nucleotide sequence ID" value="NZ_SCWD01000004.1"/>
</dbReference>
<comment type="caution">
    <text evidence="1">The sequence shown here is derived from an EMBL/GenBank/DDBJ whole genome shotgun (WGS) entry which is preliminary data.</text>
</comment>
<evidence type="ECO:0000313" key="2">
    <source>
        <dbReference type="Proteomes" id="UP000295280"/>
    </source>
</evidence>
<accession>A0A9Q8CKI4</accession>